<evidence type="ECO:0000313" key="21">
    <source>
        <dbReference type="EMBL" id="RZB38653.1"/>
    </source>
</evidence>
<dbReference type="Gene3D" id="2.60.120.1040">
    <property type="entry name" value="ZPR1, A/B domain"/>
    <property type="match status" value="2"/>
</dbReference>
<feature type="domain" description="Zinc finger ZPR1-type" evidence="20">
    <location>
        <begin position="25"/>
        <end position="183"/>
    </location>
</feature>
<dbReference type="GO" id="GO:0006397">
    <property type="term" value="P:mRNA processing"/>
    <property type="evidence" value="ECO:0007669"/>
    <property type="project" value="UniProtKB-KW"/>
</dbReference>
<evidence type="ECO:0000256" key="16">
    <source>
        <dbReference type="ARBA" id="ARBA00023273"/>
    </source>
</evidence>
<dbReference type="GO" id="GO:0010628">
    <property type="term" value="P:positive regulation of gene expression"/>
    <property type="evidence" value="ECO:0007669"/>
    <property type="project" value="UniProtKB-ARBA"/>
</dbReference>
<keyword evidence="11" id="KW-0863">Zinc-finger</keyword>
<keyword evidence="9" id="KW-0479">Metal-binding</keyword>
<evidence type="ECO:0000256" key="14">
    <source>
        <dbReference type="ARBA" id="ARBA00023187"/>
    </source>
</evidence>
<evidence type="ECO:0000256" key="7">
    <source>
        <dbReference type="ARBA" id="ARBA00022490"/>
    </source>
</evidence>
<keyword evidence="13" id="KW-0862">Zinc</keyword>
<sequence>MGSAKPIFRDLSADDPEPETTEIESLCMNCHANGITRILLTKIPFYKEVVLMSFSCDTCGYQNNEIQSGASVNLEGVRITLRVETQADLNRQLVKSDYTSIKIVELDFEIPAKSQKGEVTTVEGVINRSIAGLEQDQDLRKIQHPEAAAQIEEFIQKLQNLKEIKSPFTLILEDISGNSFIENPQAPQKDPSCTSHWFKRSKEQDHELGVFTREEVREKESGILQPIAEDQFTLEDLQGEVLQFGTNCSGCGSPCQTNMKMTNIPHFKEVVIMATTCEMCGHRTNEVKSGGGIEPTGVHMEVDVNGREDFSRDVLKSETCDLKIPQLELEVGPHALGGRFTTVEGLLVAIKEQLNDPKHSHMFGDSQNPASKARLDDFFTKFDQVLEGEFRITLVLDDPAGNSYIQSMGDGDTGLRITRYERSYDQNEELGLNDIKTENYTS</sequence>
<dbReference type="EMBL" id="QDEB01135107">
    <property type="protein sequence ID" value="RZB38653.1"/>
    <property type="molecule type" value="Genomic_DNA"/>
</dbReference>
<keyword evidence="12" id="KW-0221">Differentiation</keyword>
<dbReference type="STRING" id="1661398.A0A482V0X4"/>
<evidence type="ECO:0000256" key="11">
    <source>
        <dbReference type="ARBA" id="ARBA00022771"/>
    </source>
</evidence>
<dbReference type="Gene3D" id="2.20.25.420">
    <property type="entry name" value="ZPR1, zinc finger domain"/>
    <property type="match status" value="2"/>
</dbReference>
<evidence type="ECO:0000256" key="12">
    <source>
        <dbReference type="ARBA" id="ARBA00022782"/>
    </source>
</evidence>
<dbReference type="InterPro" id="IPR004457">
    <property type="entry name" value="Znf_ZPR1"/>
</dbReference>
<keyword evidence="15" id="KW-0539">Nucleus</keyword>
<evidence type="ECO:0000256" key="3">
    <source>
        <dbReference type="ARBA" id="ARBA00004556"/>
    </source>
</evidence>
<accession>A0A482V0X4</accession>
<comment type="similarity">
    <text evidence="6">Belongs to the ZPR1 family.</text>
</comment>
<dbReference type="FunFam" id="2.60.120.1040:FF:000002">
    <property type="entry name" value="zinc finger protein ZPR1"/>
    <property type="match status" value="1"/>
</dbReference>
<evidence type="ECO:0000256" key="10">
    <source>
        <dbReference type="ARBA" id="ARBA00022737"/>
    </source>
</evidence>
<evidence type="ECO:0000256" key="6">
    <source>
        <dbReference type="ARBA" id="ARBA00008354"/>
    </source>
</evidence>
<keyword evidence="22" id="KW-1185">Reference proteome</keyword>
<organism evidence="21 22">
    <name type="scientific">Asbolus verrucosus</name>
    <name type="common">Desert ironclad beetle</name>
    <dbReference type="NCBI Taxonomy" id="1661398"/>
    <lineage>
        <taxon>Eukaryota</taxon>
        <taxon>Metazoa</taxon>
        <taxon>Ecdysozoa</taxon>
        <taxon>Arthropoda</taxon>
        <taxon>Hexapoda</taxon>
        <taxon>Insecta</taxon>
        <taxon>Pterygota</taxon>
        <taxon>Neoptera</taxon>
        <taxon>Endopterygota</taxon>
        <taxon>Coleoptera</taxon>
        <taxon>Polyphaga</taxon>
        <taxon>Cucujiformia</taxon>
        <taxon>Tenebrionidae</taxon>
        <taxon>Pimeliinae</taxon>
        <taxon>Asbolus</taxon>
    </lineage>
</organism>
<gene>
    <name evidence="21" type="ORF">BDFB_004612</name>
</gene>
<evidence type="ECO:0000313" key="22">
    <source>
        <dbReference type="Proteomes" id="UP000292052"/>
    </source>
</evidence>
<dbReference type="Pfam" id="PF03367">
    <property type="entry name" value="Zn_ribbon_ZPR1"/>
    <property type="match status" value="2"/>
</dbReference>
<dbReference type="PANTHER" id="PTHR10876:SF0">
    <property type="entry name" value="ZINC FINGER PROTEIN ZPR1"/>
    <property type="match status" value="1"/>
</dbReference>
<comment type="subcellular location">
    <subcellularLocation>
        <location evidence="2">Cell projection</location>
        <location evidence="2">Axon</location>
    </subcellularLocation>
    <subcellularLocation>
        <location evidence="5">Cell projection</location>
        <location evidence="5">Growth cone</location>
    </subcellularLocation>
    <subcellularLocation>
        <location evidence="3">Cytoplasm</location>
        <location evidence="3">Perinuclear region</location>
    </subcellularLocation>
    <subcellularLocation>
        <location evidence="1">Nucleus</location>
        <location evidence="1">Cajal body</location>
    </subcellularLocation>
    <subcellularLocation>
        <location evidence="17">Nucleus</location>
        <location evidence="17">Gem</location>
    </subcellularLocation>
    <subcellularLocation>
        <location evidence="4">Nucleus</location>
        <location evidence="4">Nucleolus</location>
    </subcellularLocation>
</comment>
<evidence type="ECO:0000256" key="4">
    <source>
        <dbReference type="ARBA" id="ARBA00004604"/>
    </source>
</evidence>
<dbReference type="GO" id="GO:0015030">
    <property type="term" value="C:Cajal body"/>
    <property type="evidence" value="ECO:0007669"/>
    <property type="project" value="UniProtKB-SubCell"/>
</dbReference>
<dbReference type="OrthoDB" id="308464at2759"/>
<dbReference type="GO" id="GO:0097504">
    <property type="term" value="C:Gemini of Cajal bodies"/>
    <property type="evidence" value="ECO:0007669"/>
    <property type="project" value="UniProtKB-SubCell"/>
</dbReference>
<keyword evidence="14" id="KW-0508">mRNA splicing</keyword>
<dbReference type="InterPro" id="IPR056180">
    <property type="entry name" value="ZPR1_jr_dom"/>
</dbReference>
<dbReference type="GO" id="GO:0030426">
    <property type="term" value="C:growth cone"/>
    <property type="evidence" value="ECO:0007669"/>
    <property type="project" value="UniProtKB-SubCell"/>
</dbReference>
<reference evidence="21 22" key="1">
    <citation type="submission" date="2017-03" db="EMBL/GenBank/DDBJ databases">
        <title>Genome of the blue death feigning beetle - Asbolus verrucosus.</title>
        <authorList>
            <person name="Rider S.D."/>
        </authorList>
    </citation>
    <scope>NUCLEOTIDE SEQUENCE [LARGE SCALE GENOMIC DNA]</scope>
    <source>
        <strain evidence="21">Butters</strain>
        <tissue evidence="21">Head and leg muscle</tissue>
    </source>
</reference>
<dbReference type="PANTHER" id="PTHR10876">
    <property type="entry name" value="ZINC FINGER PROTEIN ZPR1"/>
    <property type="match status" value="1"/>
</dbReference>
<evidence type="ECO:0000256" key="13">
    <source>
        <dbReference type="ARBA" id="ARBA00022833"/>
    </source>
</evidence>
<comment type="caution">
    <text evidence="21">The sequence shown here is derived from an EMBL/GenBank/DDBJ whole genome shotgun (WGS) entry which is preliminary data.</text>
</comment>
<dbReference type="InterPro" id="IPR042452">
    <property type="entry name" value="ZPR1_Znf1/2"/>
</dbReference>
<evidence type="ECO:0000256" key="5">
    <source>
        <dbReference type="ARBA" id="ARBA00004624"/>
    </source>
</evidence>
<dbReference type="Proteomes" id="UP000292052">
    <property type="component" value="Unassembled WGS sequence"/>
</dbReference>
<evidence type="ECO:0000256" key="9">
    <source>
        <dbReference type="ARBA" id="ARBA00022723"/>
    </source>
</evidence>
<dbReference type="NCBIfam" id="TIGR00310">
    <property type="entry name" value="ZPR1_znf"/>
    <property type="match status" value="2"/>
</dbReference>
<evidence type="ECO:0000256" key="1">
    <source>
        <dbReference type="ARBA" id="ARBA00004408"/>
    </source>
</evidence>
<keyword evidence="10" id="KW-0677">Repeat</keyword>
<dbReference type="FunFam" id="2.20.25.420:FF:000001">
    <property type="entry name" value="Zinc finger protein ZPR1"/>
    <property type="match status" value="1"/>
</dbReference>
<feature type="domain" description="Zinc finger ZPR1-type" evidence="20">
    <location>
        <begin position="246"/>
        <end position="407"/>
    </location>
</feature>
<evidence type="ECO:0000256" key="2">
    <source>
        <dbReference type="ARBA" id="ARBA00004489"/>
    </source>
</evidence>
<protein>
    <recommendedName>
        <fullName evidence="18">Zinc finger protein ZPR1</fullName>
    </recommendedName>
    <alternativeName>
        <fullName evidence="19">Zinc finger protein 259</fullName>
    </alternativeName>
</protein>
<evidence type="ECO:0000256" key="18">
    <source>
        <dbReference type="ARBA" id="ARBA00074960"/>
    </source>
</evidence>
<dbReference type="InterPro" id="IPR042451">
    <property type="entry name" value="ZPR1_A/B_dom"/>
</dbReference>
<feature type="non-terminal residue" evidence="21">
    <location>
        <position position="442"/>
    </location>
</feature>
<dbReference type="GO" id="GO:0048471">
    <property type="term" value="C:perinuclear region of cytoplasm"/>
    <property type="evidence" value="ECO:0007669"/>
    <property type="project" value="UniProtKB-SubCell"/>
</dbReference>
<dbReference type="GO" id="GO:0006260">
    <property type="term" value="P:DNA replication"/>
    <property type="evidence" value="ECO:0007669"/>
    <property type="project" value="UniProtKB-ARBA"/>
</dbReference>
<dbReference type="GO" id="GO:0031369">
    <property type="term" value="F:translation initiation factor binding"/>
    <property type="evidence" value="ECO:0007669"/>
    <property type="project" value="UniProtKB-ARBA"/>
</dbReference>
<keyword evidence="7" id="KW-0963">Cytoplasm</keyword>
<dbReference type="FunFam" id="2.20.25.420:FF:000003">
    <property type="entry name" value="zinc finger protein ZPR1"/>
    <property type="match status" value="1"/>
</dbReference>
<evidence type="ECO:0000256" key="19">
    <source>
        <dbReference type="ARBA" id="ARBA00079252"/>
    </source>
</evidence>
<keyword evidence="8" id="KW-0507">mRNA processing</keyword>
<proteinExistence type="inferred from homology"/>
<keyword evidence="16" id="KW-0966">Cell projection</keyword>
<dbReference type="GO" id="GO:0008270">
    <property type="term" value="F:zinc ion binding"/>
    <property type="evidence" value="ECO:0007669"/>
    <property type="project" value="UniProtKB-KW"/>
</dbReference>
<dbReference type="GO" id="GO:0005730">
    <property type="term" value="C:nucleolus"/>
    <property type="evidence" value="ECO:0007669"/>
    <property type="project" value="UniProtKB-SubCell"/>
</dbReference>
<evidence type="ECO:0000256" key="15">
    <source>
        <dbReference type="ARBA" id="ARBA00023242"/>
    </source>
</evidence>
<dbReference type="GO" id="GO:0042307">
    <property type="term" value="P:positive regulation of protein import into nucleus"/>
    <property type="evidence" value="ECO:0007669"/>
    <property type="project" value="UniProtKB-ARBA"/>
</dbReference>
<dbReference type="Pfam" id="PF22794">
    <property type="entry name" value="jr-ZPR1"/>
    <property type="match status" value="2"/>
</dbReference>
<dbReference type="AlphaFoldDB" id="A0A482V0X4"/>
<evidence type="ECO:0000256" key="8">
    <source>
        <dbReference type="ARBA" id="ARBA00022664"/>
    </source>
</evidence>
<evidence type="ECO:0000256" key="17">
    <source>
        <dbReference type="ARBA" id="ARBA00034695"/>
    </source>
</evidence>
<dbReference type="SMART" id="SM00709">
    <property type="entry name" value="Zpr1"/>
    <property type="match status" value="2"/>
</dbReference>
<name>A0A482V0X4_ASBVE</name>
<evidence type="ECO:0000259" key="20">
    <source>
        <dbReference type="SMART" id="SM00709"/>
    </source>
</evidence>
<dbReference type="FunFam" id="2.60.120.1040:FF:000001">
    <property type="entry name" value="Zinc finger protein ZPR1"/>
    <property type="match status" value="1"/>
</dbReference>
<dbReference type="GO" id="GO:0061564">
    <property type="term" value="P:axon development"/>
    <property type="evidence" value="ECO:0007669"/>
    <property type="project" value="UniProtKB-ARBA"/>
</dbReference>
<dbReference type="GO" id="GO:0008380">
    <property type="term" value="P:RNA splicing"/>
    <property type="evidence" value="ECO:0007669"/>
    <property type="project" value="UniProtKB-KW"/>
</dbReference>
<dbReference type="InterPro" id="IPR040141">
    <property type="entry name" value="ZPR1"/>
</dbReference>